<dbReference type="EMBL" id="AMZN01000001">
    <property type="protein sequence ID" value="ELR73913.1"/>
    <property type="molecule type" value="Genomic_DNA"/>
</dbReference>
<proteinExistence type="predicted"/>
<reference evidence="1 2" key="1">
    <citation type="submission" date="2012-12" db="EMBL/GenBank/DDBJ databases">
        <title>Genome assembly of Fulvivirga imtechensis AK7.</title>
        <authorList>
            <person name="Nupur N."/>
            <person name="Khatri I."/>
            <person name="Kumar R."/>
            <person name="Subramanian S."/>
            <person name="Pinnaka A."/>
        </authorList>
    </citation>
    <scope>NUCLEOTIDE SEQUENCE [LARGE SCALE GENOMIC DNA]</scope>
    <source>
        <strain evidence="1 2">AK7</strain>
    </source>
</reference>
<dbReference type="Proteomes" id="UP000011135">
    <property type="component" value="Unassembled WGS sequence"/>
</dbReference>
<evidence type="ECO:0000313" key="1">
    <source>
        <dbReference type="EMBL" id="ELR73913.1"/>
    </source>
</evidence>
<keyword evidence="2" id="KW-1185">Reference proteome</keyword>
<dbReference type="AlphaFoldDB" id="L8K0I4"/>
<evidence type="ECO:0000313" key="2">
    <source>
        <dbReference type="Proteomes" id="UP000011135"/>
    </source>
</evidence>
<dbReference type="eggNOG" id="ENOG502ZFNR">
    <property type="taxonomic scope" value="Bacteria"/>
</dbReference>
<protein>
    <submittedName>
        <fullName evidence="1">Uncharacterized protein</fullName>
    </submittedName>
</protein>
<comment type="caution">
    <text evidence="1">The sequence shown here is derived from an EMBL/GenBank/DDBJ whole genome shotgun (WGS) entry which is preliminary data.</text>
</comment>
<name>L8K0I4_9BACT</name>
<sequence>MSCGGDDDDVSPADELAQAKLSLTEDATPIEVPSAMMESTDEKAQLATSYISAANGISQYLANFQPPAGATKSSTPITASNGRMAQTQEEYLIYTWSDTEITVAYQISQTTDNYVFEIFFKYKDEAEFVKFIHAEESKTQRKGFMDIYDIYGGTGNEVVFSYAWEEKADGTFHFDFESADGGFVMKLVVNPDKSGSLKYYLSGELYYDINWDAAGNGTWTWYSDPVESGSWTV</sequence>
<gene>
    <name evidence="1" type="ORF">C900_00077</name>
</gene>
<accession>L8K0I4</accession>
<organism evidence="1 2">
    <name type="scientific">Fulvivirga imtechensis AK7</name>
    <dbReference type="NCBI Taxonomy" id="1237149"/>
    <lineage>
        <taxon>Bacteria</taxon>
        <taxon>Pseudomonadati</taxon>
        <taxon>Bacteroidota</taxon>
        <taxon>Cytophagia</taxon>
        <taxon>Cytophagales</taxon>
        <taxon>Fulvivirgaceae</taxon>
        <taxon>Fulvivirga</taxon>
    </lineage>
</organism>